<dbReference type="Gene3D" id="3.40.50.1980">
    <property type="entry name" value="Nitrogenase molybdenum iron protein domain"/>
    <property type="match status" value="2"/>
</dbReference>
<evidence type="ECO:0000259" key="5">
    <source>
        <dbReference type="PROSITE" id="PS50983"/>
    </source>
</evidence>
<dbReference type="InterPro" id="IPR002491">
    <property type="entry name" value="ABC_transptr_periplasmic_BD"/>
</dbReference>
<keyword evidence="4" id="KW-0732">Signal</keyword>
<evidence type="ECO:0000256" key="2">
    <source>
        <dbReference type="ARBA" id="ARBA00008814"/>
    </source>
</evidence>
<dbReference type="PANTHER" id="PTHR30532:SF24">
    <property type="entry name" value="FERRIC ENTEROBACTIN-BINDING PERIPLASMIC PROTEIN FEPB"/>
    <property type="match status" value="1"/>
</dbReference>
<evidence type="ECO:0000256" key="3">
    <source>
        <dbReference type="ARBA" id="ARBA00022448"/>
    </source>
</evidence>
<keyword evidence="7" id="KW-1185">Reference proteome</keyword>
<keyword evidence="3" id="KW-0813">Transport</keyword>
<dbReference type="GO" id="GO:0030288">
    <property type="term" value="C:outer membrane-bounded periplasmic space"/>
    <property type="evidence" value="ECO:0007669"/>
    <property type="project" value="TreeGrafter"/>
</dbReference>
<dbReference type="PROSITE" id="PS50983">
    <property type="entry name" value="FE_B12_PBP"/>
    <property type="match status" value="1"/>
</dbReference>
<dbReference type="CDD" id="cd01146">
    <property type="entry name" value="FhuD"/>
    <property type="match status" value="1"/>
</dbReference>
<feature type="domain" description="Fe/B12 periplasmic-binding" evidence="5">
    <location>
        <begin position="55"/>
        <end position="334"/>
    </location>
</feature>
<dbReference type="Proteomes" id="UP000217895">
    <property type="component" value="Chromosome"/>
</dbReference>
<dbReference type="SUPFAM" id="SSF53807">
    <property type="entry name" value="Helical backbone' metal receptor"/>
    <property type="match status" value="1"/>
</dbReference>
<dbReference type="Pfam" id="PF01497">
    <property type="entry name" value="Peripla_BP_2"/>
    <property type="match status" value="1"/>
</dbReference>
<dbReference type="PANTHER" id="PTHR30532">
    <property type="entry name" value="IRON III DICITRATE-BINDING PERIPLASMIC PROTEIN"/>
    <property type="match status" value="1"/>
</dbReference>
<dbReference type="PROSITE" id="PS51257">
    <property type="entry name" value="PROKAR_LIPOPROTEIN"/>
    <property type="match status" value="1"/>
</dbReference>
<sequence length="337" mass="37991">MRHILRSLGLFFLVAILIACQPRIVQNTPQSVISADCRNVEHEGGRTRICGKPQKVAILEPKLLSMALALGVQPVAYADYYLVRSPRFDNPSQQIPYAGQFVTSQPINLGNRDTPSLELLKLLKPDLILDVSWRKNPLLSTIAPTISIDIEKTWQSNLKIVAQALDREKNVEAVLTSHQQALDRVRTQLSSLVETHPKVLSVITSPTMDHISLDYEGNAIQLLQEIGFRPVAPSTIDPSSAERSQIDLETLAQIDADIIFVNSWLPWDGRSTYNVSFQNLQRRWANQPLLHASQAWKEKRIYFVDYYLWIGTTMPPIANFLILEQLPSLLLTPNPSL</sequence>
<evidence type="ECO:0000256" key="1">
    <source>
        <dbReference type="ARBA" id="ARBA00004196"/>
    </source>
</evidence>
<dbReference type="AlphaFoldDB" id="A0A1Z4JD31"/>
<name>A0A1Z4JD31_LEPBY</name>
<comment type="similarity">
    <text evidence="2">Belongs to the bacterial solute-binding protein 8 family.</text>
</comment>
<evidence type="ECO:0000313" key="6">
    <source>
        <dbReference type="EMBL" id="BAY54641.1"/>
    </source>
</evidence>
<dbReference type="GO" id="GO:1901678">
    <property type="term" value="P:iron coordination entity transport"/>
    <property type="evidence" value="ECO:0007669"/>
    <property type="project" value="UniProtKB-ARBA"/>
</dbReference>
<dbReference type="InterPro" id="IPR051313">
    <property type="entry name" value="Bact_iron-sidero_bind"/>
</dbReference>
<dbReference type="EMBL" id="AP018203">
    <property type="protein sequence ID" value="BAY54641.1"/>
    <property type="molecule type" value="Genomic_DNA"/>
</dbReference>
<gene>
    <name evidence="6" type="ORF">NIES2135_14590</name>
</gene>
<proteinExistence type="inferred from homology"/>
<accession>A0A1Z4JD31</accession>
<protein>
    <submittedName>
        <fullName evidence="6">Iron(III) dicitrate-binding periplasmic protein</fullName>
    </submittedName>
</protein>
<comment type="subcellular location">
    <subcellularLocation>
        <location evidence="1">Cell envelope</location>
    </subcellularLocation>
</comment>
<reference evidence="6 7" key="1">
    <citation type="submission" date="2017-06" db="EMBL/GenBank/DDBJ databases">
        <title>Genome sequencing of cyanobaciteial culture collection at National Institute for Environmental Studies (NIES).</title>
        <authorList>
            <person name="Hirose Y."/>
            <person name="Shimura Y."/>
            <person name="Fujisawa T."/>
            <person name="Nakamura Y."/>
            <person name="Kawachi M."/>
        </authorList>
    </citation>
    <scope>NUCLEOTIDE SEQUENCE [LARGE SCALE GENOMIC DNA]</scope>
    <source>
        <strain evidence="6 7">NIES-2135</strain>
    </source>
</reference>
<evidence type="ECO:0000256" key="4">
    <source>
        <dbReference type="ARBA" id="ARBA00022729"/>
    </source>
</evidence>
<organism evidence="6 7">
    <name type="scientific">Leptolyngbya boryana NIES-2135</name>
    <dbReference type="NCBI Taxonomy" id="1973484"/>
    <lineage>
        <taxon>Bacteria</taxon>
        <taxon>Bacillati</taxon>
        <taxon>Cyanobacteriota</taxon>
        <taxon>Cyanophyceae</taxon>
        <taxon>Leptolyngbyales</taxon>
        <taxon>Leptolyngbyaceae</taxon>
        <taxon>Leptolyngbya group</taxon>
        <taxon>Leptolyngbya</taxon>
    </lineage>
</organism>
<evidence type="ECO:0000313" key="7">
    <source>
        <dbReference type="Proteomes" id="UP000217895"/>
    </source>
</evidence>